<gene>
    <name evidence="2" type="ORF">CIG21_09660</name>
</gene>
<evidence type="ECO:0000313" key="3">
    <source>
        <dbReference type="Proteomes" id="UP000215771"/>
    </source>
</evidence>
<feature type="compositionally biased region" description="Basic and acidic residues" evidence="1">
    <location>
        <begin position="38"/>
        <end position="47"/>
    </location>
</feature>
<reference evidence="2 3" key="1">
    <citation type="submission" date="2017-08" db="EMBL/GenBank/DDBJ databases">
        <authorList>
            <person name="de Groot N.N."/>
        </authorList>
    </citation>
    <scope>NUCLEOTIDE SEQUENCE [LARGE SCALE GENOMIC DNA]</scope>
    <source>
        <strain evidence="2 3">NBT06-6</strain>
    </source>
</reference>
<protein>
    <submittedName>
        <fullName evidence="2">Uncharacterized protein</fullName>
    </submittedName>
</protein>
<dbReference type="AlphaFoldDB" id="A0A269PBK9"/>
<dbReference type="EMBL" id="NQMQ01000020">
    <property type="protein sequence ID" value="PAJ68926.1"/>
    <property type="molecule type" value="Genomic_DNA"/>
</dbReference>
<organism evidence="2 3">
    <name type="scientific">Corynebacterium hadale</name>
    <dbReference type="NCBI Taxonomy" id="2026255"/>
    <lineage>
        <taxon>Bacteria</taxon>
        <taxon>Bacillati</taxon>
        <taxon>Actinomycetota</taxon>
        <taxon>Actinomycetes</taxon>
        <taxon>Mycobacteriales</taxon>
        <taxon>Corynebacteriaceae</taxon>
        <taxon>Corynebacterium</taxon>
    </lineage>
</organism>
<evidence type="ECO:0000256" key="1">
    <source>
        <dbReference type="SAM" id="MobiDB-lite"/>
    </source>
</evidence>
<name>A0A269PBK9_9CORY</name>
<dbReference type="Proteomes" id="UP000215771">
    <property type="component" value="Unassembled WGS sequence"/>
</dbReference>
<proteinExistence type="predicted"/>
<evidence type="ECO:0000313" key="2">
    <source>
        <dbReference type="EMBL" id="PAJ68926.1"/>
    </source>
</evidence>
<feature type="region of interest" description="Disordered" evidence="1">
    <location>
        <begin position="30"/>
        <end position="65"/>
    </location>
</feature>
<feature type="compositionally biased region" description="Polar residues" evidence="1">
    <location>
        <begin position="52"/>
        <end position="65"/>
    </location>
</feature>
<accession>A0A269PBK9</accession>
<comment type="caution">
    <text evidence="2">The sequence shown here is derived from an EMBL/GenBank/DDBJ whole genome shotgun (WGS) entry which is preliminary data.</text>
</comment>
<sequence>MEGAVLRERGLEIGTLSPFTMCNLSSSLTDMSDGVSDSSEHMSEAAPRHTTHLATKTYRSSATQE</sequence>